<reference evidence="2" key="2">
    <citation type="submission" date="2007-04" db="EMBL/GenBank/DDBJ databases">
        <title>Draft genome sequence of Bacteroides ovatus (ATCC 8483).</title>
        <authorList>
            <person name="Sudarsanam P."/>
            <person name="Ley R."/>
            <person name="Guruge J."/>
            <person name="Turnbaugh P.J."/>
            <person name="Mahowald M."/>
            <person name="Liep D."/>
            <person name="Gordon J."/>
        </authorList>
    </citation>
    <scope>NUCLEOTIDE SEQUENCE [LARGE SCALE GENOMIC DNA]</scope>
    <source>
        <strain evidence="2">ATCC 8483 / DSM 1896 / JCM 5824 / BCRC 10623 / CCUG 4943 / NCTC 11153</strain>
    </source>
</reference>
<accession>A0AAN3D2M2</accession>
<dbReference type="AlphaFoldDB" id="A0AAN3D2M2"/>
<gene>
    <name evidence="1" type="ORF">BACOVA_04710</name>
</gene>
<reference evidence="1 2" key="1">
    <citation type="submission" date="2007-03" db="EMBL/GenBank/DDBJ databases">
        <authorList>
            <person name="Fulton L."/>
            <person name="Clifton S."/>
            <person name="Fulton B."/>
            <person name="Xu J."/>
            <person name="Minx P."/>
            <person name="Pepin K.H."/>
            <person name="Johnson M."/>
            <person name="Thiruvilangam P."/>
            <person name="Bhonagiri V."/>
            <person name="Nash W.E."/>
            <person name="Mardis E.R."/>
            <person name="Wilson R.K."/>
        </authorList>
    </citation>
    <scope>NUCLEOTIDE SEQUENCE [LARGE SCALE GENOMIC DNA]</scope>
    <source>
        <strain evidence="2">ATCC 8483 / DSM 1896 / JCM 5824 / BCRC 10623 / CCUG 4943 / NCTC 11153</strain>
    </source>
</reference>
<dbReference type="EMBL" id="AAXF02000054">
    <property type="protein sequence ID" value="EDO08854.1"/>
    <property type="molecule type" value="Genomic_DNA"/>
</dbReference>
<organism evidence="1 2">
    <name type="scientific">Bacteroides ovatus (strain ATCC 8483 / DSM 1896 / JCM 5824 / BCRC 10623 / CCUG 4943 / NCTC 11153)</name>
    <dbReference type="NCBI Taxonomy" id="411476"/>
    <lineage>
        <taxon>Bacteria</taxon>
        <taxon>Pseudomonadati</taxon>
        <taxon>Bacteroidota</taxon>
        <taxon>Bacteroidia</taxon>
        <taxon>Bacteroidales</taxon>
        <taxon>Bacteroidaceae</taxon>
        <taxon>Bacteroides</taxon>
    </lineage>
</organism>
<evidence type="ECO:0000313" key="2">
    <source>
        <dbReference type="Proteomes" id="UP000005475"/>
    </source>
</evidence>
<name>A0AAN3D2M2_BACO1</name>
<sequence length="37" mass="4271">MALDQNEQRLIQRPPVFFLITGFSFVANLSQGKRMCN</sequence>
<proteinExistence type="predicted"/>
<comment type="caution">
    <text evidence="1">The sequence shown here is derived from an EMBL/GenBank/DDBJ whole genome shotgun (WGS) entry which is preliminary data.</text>
</comment>
<dbReference type="Proteomes" id="UP000005475">
    <property type="component" value="Unassembled WGS sequence"/>
</dbReference>
<protein>
    <submittedName>
        <fullName evidence="1">Uncharacterized protein</fullName>
    </submittedName>
</protein>
<evidence type="ECO:0000313" key="1">
    <source>
        <dbReference type="EMBL" id="EDO08854.1"/>
    </source>
</evidence>